<comment type="caution">
    <text evidence="1">The sequence shown here is derived from an EMBL/GenBank/DDBJ whole genome shotgun (WGS) entry which is preliminary data.</text>
</comment>
<dbReference type="EMBL" id="JAEEGA010000002">
    <property type="protein sequence ID" value="MBP1040362.1"/>
    <property type="molecule type" value="Genomic_DNA"/>
</dbReference>
<evidence type="ECO:0000313" key="1">
    <source>
        <dbReference type="EMBL" id="MBP1040362.1"/>
    </source>
</evidence>
<keyword evidence="2" id="KW-1185">Reference proteome</keyword>
<gene>
    <name evidence="1" type="ORF">I6N95_04975</name>
</gene>
<dbReference type="RefSeq" id="WP_209525253.1">
    <property type="nucleotide sequence ID" value="NZ_JAEEGA010000002.1"/>
</dbReference>
<name>A0A940SR32_9ENTE</name>
<evidence type="ECO:0000313" key="2">
    <source>
        <dbReference type="Proteomes" id="UP000674938"/>
    </source>
</evidence>
<organism evidence="1 2">
    <name type="scientific">Vagococcus allomyrinae</name>
    <dbReference type="NCBI Taxonomy" id="2794353"/>
    <lineage>
        <taxon>Bacteria</taxon>
        <taxon>Bacillati</taxon>
        <taxon>Bacillota</taxon>
        <taxon>Bacilli</taxon>
        <taxon>Lactobacillales</taxon>
        <taxon>Enterococcaceae</taxon>
        <taxon>Vagococcus</taxon>
    </lineage>
</organism>
<dbReference type="Proteomes" id="UP000674938">
    <property type="component" value="Unassembled WGS sequence"/>
</dbReference>
<evidence type="ECO:0008006" key="3">
    <source>
        <dbReference type="Google" id="ProtNLM"/>
    </source>
</evidence>
<proteinExistence type="predicted"/>
<accession>A0A940SR32</accession>
<dbReference type="AlphaFoldDB" id="A0A940SR32"/>
<reference evidence="1" key="1">
    <citation type="submission" date="2020-12" db="EMBL/GenBank/DDBJ databases">
        <title>Vagococcus allomyrinae sp. nov. and Enterococcus lavae sp. nov., isolated from the larvae of Allomyrina dichotoma.</title>
        <authorList>
            <person name="Lee S.D."/>
        </authorList>
    </citation>
    <scope>NUCLEOTIDE SEQUENCE</scope>
    <source>
        <strain evidence="1">BWB3-3</strain>
    </source>
</reference>
<sequence>MEYAGRNAKEFYLKFTSEFDLTSAAQDIVLVEVSGIDGDLAMSNDRLKGVSRSFPCEIRLPPGKRIEEESQRITDWLRTGPEKWHDFKYAGDTKYVYKAKHIEEYSVQRLLSRMGRCVLVFRFKPIKYLISGMQPLIVANGQTINNTENTIAKPLITITGSGNITVNIGKSKLQLVGVDKGIVIDSQSKSVYSLDGQRPQWGQMVDIGGFPVIELGNQVITWTGNVTEMKIVPRLGAKL</sequence>
<protein>
    <recommendedName>
        <fullName evidence="3">Phage tail protein</fullName>
    </recommendedName>
</protein>